<accession>A0ABD3GCP7</accession>
<organism evidence="2 3">
    <name type="scientific">Riccia sorocarpa</name>
    <dbReference type="NCBI Taxonomy" id="122646"/>
    <lineage>
        <taxon>Eukaryota</taxon>
        <taxon>Viridiplantae</taxon>
        <taxon>Streptophyta</taxon>
        <taxon>Embryophyta</taxon>
        <taxon>Marchantiophyta</taxon>
        <taxon>Marchantiopsida</taxon>
        <taxon>Marchantiidae</taxon>
        <taxon>Marchantiales</taxon>
        <taxon>Ricciaceae</taxon>
        <taxon>Riccia</taxon>
    </lineage>
</organism>
<evidence type="ECO:0008006" key="4">
    <source>
        <dbReference type="Google" id="ProtNLM"/>
    </source>
</evidence>
<evidence type="ECO:0000256" key="1">
    <source>
        <dbReference type="SAM" id="MobiDB-lite"/>
    </source>
</evidence>
<reference evidence="2 3" key="1">
    <citation type="submission" date="2024-09" db="EMBL/GenBank/DDBJ databases">
        <title>Chromosome-scale assembly of Riccia sorocarpa.</title>
        <authorList>
            <person name="Paukszto L."/>
        </authorList>
    </citation>
    <scope>NUCLEOTIDE SEQUENCE [LARGE SCALE GENOMIC DNA]</scope>
    <source>
        <strain evidence="2">LP-2024</strain>
        <tissue evidence="2">Aerial parts of the thallus</tissue>
    </source>
</reference>
<protein>
    <recommendedName>
        <fullName evidence="4">MADF domain-containing protein</fullName>
    </recommendedName>
</protein>
<dbReference type="AlphaFoldDB" id="A0ABD3GCP7"/>
<proteinExistence type="predicted"/>
<evidence type="ECO:0000313" key="3">
    <source>
        <dbReference type="Proteomes" id="UP001633002"/>
    </source>
</evidence>
<dbReference type="Proteomes" id="UP001633002">
    <property type="component" value="Unassembled WGS sequence"/>
</dbReference>
<feature type="compositionally biased region" description="Polar residues" evidence="1">
    <location>
        <begin position="208"/>
        <end position="219"/>
    </location>
</feature>
<name>A0ABD3GCP7_9MARC</name>
<feature type="compositionally biased region" description="Basic residues" evidence="1">
    <location>
        <begin position="228"/>
        <end position="237"/>
    </location>
</feature>
<keyword evidence="3" id="KW-1185">Reference proteome</keyword>
<gene>
    <name evidence="2" type="ORF">R1sor_026883</name>
</gene>
<dbReference type="EMBL" id="JBJQOH010000008">
    <property type="protein sequence ID" value="KAL3676935.1"/>
    <property type="molecule type" value="Genomic_DNA"/>
</dbReference>
<sequence length="237" mass="25566">MSGSRATHIVGFILRQATRKGQASGSPEHAVRTSGVHLATLMNERVPGSPPFDYQILRNKFDTLVKKYKAEKQKQSQIGAAPSEWQYYLQMHRIRGPSPKEQGIPGACDGGDDEQVSIDLTGTDESLEEVLEGGVNSSMIANQSFTEFLFGDEMRDMIPPGDVNSFAAKDATLGSSSARPILCSLGDGGLESPKAIPVAAGAEKESSVKSISSLRSNPCSKPRIQGKPNKKKKIQYQ</sequence>
<evidence type="ECO:0000313" key="2">
    <source>
        <dbReference type="EMBL" id="KAL3676935.1"/>
    </source>
</evidence>
<comment type="caution">
    <text evidence="2">The sequence shown here is derived from an EMBL/GenBank/DDBJ whole genome shotgun (WGS) entry which is preliminary data.</text>
</comment>
<feature type="region of interest" description="Disordered" evidence="1">
    <location>
        <begin position="200"/>
        <end position="237"/>
    </location>
</feature>